<evidence type="ECO:0000259" key="4">
    <source>
        <dbReference type="Pfam" id="PF15665"/>
    </source>
</evidence>
<keyword evidence="1 2" id="KW-0175">Coiled coil</keyword>
<organism evidence="5 6">
    <name type="scientific">Geotrypetes seraphini</name>
    <name type="common">Gaboon caecilian</name>
    <name type="synonym">Caecilia seraphini</name>
    <dbReference type="NCBI Taxonomy" id="260995"/>
    <lineage>
        <taxon>Eukaryota</taxon>
        <taxon>Metazoa</taxon>
        <taxon>Chordata</taxon>
        <taxon>Craniata</taxon>
        <taxon>Vertebrata</taxon>
        <taxon>Euteleostomi</taxon>
        <taxon>Amphibia</taxon>
        <taxon>Gymnophiona</taxon>
        <taxon>Geotrypetes</taxon>
    </lineage>
</organism>
<dbReference type="Pfam" id="PF15665">
    <property type="entry name" value="FAM184"/>
    <property type="match status" value="1"/>
</dbReference>
<dbReference type="RefSeq" id="XP_033794377.1">
    <property type="nucleotide sequence ID" value="XM_033938486.1"/>
</dbReference>
<feature type="coiled-coil region" evidence="2">
    <location>
        <begin position="733"/>
        <end position="800"/>
    </location>
</feature>
<dbReference type="Proteomes" id="UP000515159">
    <property type="component" value="Chromosome 3"/>
</dbReference>
<feature type="region of interest" description="Disordered" evidence="3">
    <location>
        <begin position="1112"/>
        <end position="1138"/>
    </location>
</feature>
<dbReference type="KEGG" id="gsh:117357633"/>
<feature type="domain" description="Protein FAM184A/B N-terminal" evidence="4">
    <location>
        <begin position="58"/>
        <end position="268"/>
    </location>
</feature>
<feature type="coiled-coil region" evidence="2">
    <location>
        <begin position="506"/>
        <end position="555"/>
    </location>
</feature>
<dbReference type="PANTHER" id="PTHR18870">
    <property type="entry name" value="PROTEIN TAG-278-RELATED"/>
    <property type="match status" value="1"/>
</dbReference>
<dbReference type="OrthoDB" id="75801at2759"/>
<accession>A0A6P8Q304</accession>
<dbReference type="AlphaFoldDB" id="A0A6P8Q304"/>
<protein>
    <submittedName>
        <fullName evidence="6">Protein FAM184A isoform X1</fullName>
    </submittedName>
</protein>
<evidence type="ECO:0000256" key="1">
    <source>
        <dbReference type="ARBA" id="ARBA00023054"/>
    </source>
</evidence>
<gene>
    <name evidence="6" type="primary">FAM184A</name>
</gene>
<feature type="coiled-coil region" evidence="2">
    <location>
        <begin position="292"/>
        <end position="471"/>
    </location>
</feature>
<proteinExistence type="predicted"/>
<dbReference type="PANTHER" id="PTHR18870:SF7">
    <property type="entry name" value="PROTEIN FAM184A"/>
    <property type="match status" value="1"/>
</dbReference>
<feature type="coiled-coil region" evidence="2">
    <location>
        <begin position="933"/>
        <end position="1004"/>
    </location>
</feature>
<evidence type="ECO:0000256" key="3">
    <source>
        <dbReference type="SAM" id="MobiDB-lite"/>
    </source>
</evidence>
<dbReference type="FunCoup" id="A0A6P8Q304">
    <property type="interactions" value="112"/>
</dbReference>
<evidence type="ECO:0000256" key="2">
    <source>
        <dbReference type="SAM" id="Coils"/>
    </source>
</evidence>
<dbReference type="InterPro" id="IPR039478">
    <property type="entry name" value="FAM184A/B_N"/>
</dbReference>
<reference evidence="6" key="1">
    <citation type="submission" date="2025-08" db="UniProtKB">
        <authorList>
            <consortium name="RefSeq"/>
        </authorList>
    </citation>
    <scope>IDENTIFICATION</scope>
</reference>
<dbReference type="GeneID" id="117357633"/>
<keyword evidence="5" id="KW-1185">Reference proteome</keyword>
<feature type="coiled-coil region" evidence="2">
    <location>
        <begin position="224"/>
        <end position="251"/>
    </location>
</feature>
<evidence type="ECO:0000313" key="5">
    <source>
        <dbReference type="Proteomes" id="UP000515159"/>
    </source>
</evidence>
<name>A0A6P8Q304_GEOSA</name>
<evidence type="ECO:0000313" key="6">
    <source>
        <dbReference type="RefSeq" id="XP_033794377.1"/>
    </source>
</evidence>
<dbReference type="InParanoid" id="A0A6P8Q304"/>
<dbReference type="GO" id="GO:0005615">
    <property type="term" value="C:extracellular space"/>
    <property type="evidence" value="ECO:0007669"/>
    <property type="project" value="TreeGrafter"/>
</dbReference>
<sequence>MATGTSWQHYYSGSCNSGAAKFGSSASHTMAHLPGMGMEYTSELHLKMSKKIAQLTKVIYTLNTRNDEHESGILALKDAHEEEIQQIITETREKIIQYKSKVIEELDLKKKIQVLEESLEEHTKVKHQALMEFEAYKRRVEDMQLYSEAQHVQRIVTMSREVEEMRKKFEERLQSFMQLQVQCEKDKHITLEELKTAHAVEMQAVLKTHQNQKVTLTHDKQTHEEVHQMEMEELHNRIEELHLEKTKLIEDYESKLGKAKVFYDQELEALKRSQLFTAESLHSYKQKEAEMKKDFQNQEALLQKNLGNLKSEFQVVQGEAETLREKCQKLQENLTTAENKVQVLQKELEDVKQGDASLQIKHKELESELVAARDRLQQQTTELVLKASHIGMLQTTQITQEATIKDLESEKSRIKEKISRLEEERALLQSKNQNLDEKQRQQILALEKKINEAKETQRDCYEKEIISLQNKFELETLQLNEAHAKGLEELSWKHQTTLETAHSTANKDKKKLHQELQQQFEKEKKQLEENKNQLQQQLENVKEELTAKLTAANQEVCHLQDLVRKNEQGLGSAEGHIFSLKEAQDRLQKELDLTRSRLRETSDSLFNIQKTLDQERKQHEETLSTLCEEERLKLDKMSCDLEVKWTENLRQECTKLHEELNLQHDEDKKSYMTQLVQLKDREINVARESWQKKVEDLLDQRHCLGEALHKSISNISLLKQNLEMQLCQSQTSLQQLQSQFSQERQRLAQELHELEEEHQKRQKSLQEAHLIAFQTMEETKEQEQKKLQDCLQQKHSEELQSLKDSQRKVMEAFRLEMEQELQTLRFELEDEGKALLASLRSDLNRQHAAVVDQLRHNHQQEMAVVTVDLERSIEHSREQEKKCLSRISDLQDELKHRDHHISDLDKSIVAFHENINTLTKELEFKGNEILRIRSDANQQIRMHEQDLNKKHEEELDELTTDHIRGKQSMLADFNKTQELLTEINSALQISLKELEEKYQNRESRPEDLQLIAELKDMIAERDQLIKKLIDDKKFYQLELVNRETNFNKLFNANPNVGIINPLVKQKKKNDKSANRFVSAPNLSAMESSGVGNGHPTRLEPIPNSPIHDIEFKSSKPLPQPMAPKTYLSPHQTEAVPDPQRQEWFARYFTF</sequence>
<dbReference type="CTD" id="79632"/>